<feature type="region of interest" description="Disordered" evidence="1">
    <location>
        <begin position="60"/>
        <end position="87"/>
    </location>
</feature>
<dbReference type="InterPro" id="IPR049598">
    <property type="entry name" value="HetP-like"/>
</dbReference>
<feature type="compositionally biased region" description="Polar residues" evidence="1">
    <location>
        <begin position="63"/>
        <end position="80"/>
    </location>
</feature>
<gene>
    <name evidence="2" type="ORF">ENR15_12075</name>
</gene>
<sequence>MSQLFSIKKVEKSISAEQIQQIVGAIQERKYSWACVLMLRSAGHNPLQYIPYRTYNRLRKQNEPVTQSDQEEFTSPSRNLMSPRRYC</sequence>
<proteinExistence type="predicted"/>
<evidence type="ECO:0000313" key="2">
    <source>
        <dbReference type="EMBL" id="HGG01355.1"/>
    </source>
</evidence>
<evidence type="ECO:0000256" key="1">
    <source>
        <dbReference type="SAM" id="MobiDB-lite"/>
    </source>
</evidence>
<organism evidence="2">
    <name type="scientific">Planktothricoides sp. SpSt-374</name>
    <dbReference type="NCBI Taxonomy" id="2282167"/>
    <lineage>
        <taxon>Bacteria</taxon>
        <taxon>Bacillati</taxon>
        <taxon>Cyanobacteriota</taxon>
        <taxon>Cyanophyceae</taxon>
        <taxon>Oscillatoriophycideae</taxon>
        <taxon>Oscillatoriales</taxon>
        <taxon>Oscillatoriaceae</taxon>
        <taxon>Planktothricoides</taxon>
    </lineage>
</organism>
<dbReference type="NCBIfam" id="NF037966">
    <property type="entry name" value="HetP_family"/>
    <property type="match status" value="1"/>
</dbReference>
<protein>
    <recommendedName>
        <fullName evidence="3">Heterocyst formation protein HetP</fullName>
    </recommendedName>
</protein>
<evidence type="ECO:0008006" key="3">
    <source>
        <dbReference type="Google" id="ProtNLM"/>
    </source>
</evidence>
<comment type="caution">
    <text evidence="2">The sequence shown here is derived from an EMBL/GenBank/DDBJ whole genome shotgun (WGS) entry which is preliminary data.</text>
</comment>
<accession>A0A7C3VT59</accession>
<dbReference type="EMBL" id="DSPX01000123">
    <property type="protein sequence ID" value="HGG01355.1"/>
    <property type="molecule type" value="Genomic_DNA"/>
</dbReference>
<dbReference type="AlphaFoldDB" id="A0A7C3VT59"/>
<name>A0A7C3VT59_9CYAN</name>
<reference evidence="2" key="1">
    <citation type="journal article" date="2020" name="mSystems">
        <title>Genome- and Community-Level Interaction Insights into Carbon Utilization and Element Cycling Functions of Hydrothermarchaeota in Hydrothermal Sediment.</title>
        <authorList>
            <person name="Zhou Z."/>
            <person name="Liu Y."/>
            <person name="Xu W."/>
            <person name="Pan J."/>
            <person name="Luo Z.H."/>
            <person name="Li M."/>
        </authorList>
    </citation>
    <scope>NUCLEOTIDE SEQUENCE [LARGE SCALE GENOMIC DNA]</scope>
    <source>
        <strain evidence="2">SpSt-374</strain>
    </source>
</reference>